<gene>
    <name evidence="2" type="ORF">DF220_01480</name>
</gene>
<keyword evidence="2" id="KW-0645">Protease</keyword>
<protein>
    <submittedName>
        <fullName evidence="2">D-alanyl-D-alanine carboxypeptidase</fullName>
    </submittedName>
</protein>
<dbReference type="RefSeq" id="WP_146181254.1">
    <property type="nucleotide sequence ID" value="NZ_CP026951.1"/>
</dbReference>
<evidence type="ECO:0000259" key="1">
    <source>
        <dbReference type="Pfam" id="PF00768"/>
    </source>
</evidence>
<comment type="caution">
    <text evidence="2">The sequence shown here is derived from an EMBL/GenBank/DDBJ whole genome shotgun (WGS) entry which is preliminary data.</text>
</comment>
<keyword evidence="2" id="KW-0121">Carboxypeptidase</keyword>
<dbReference type="OrthoDB" id="5241551at2"/>
<dbReference type="GO" id="GO:0006508">
    <property type="term" value="P:proteolysis"/>
    <property type="evidence" value="ECO:0007669"/>
    <property type="project" value="InterPro"/>
</dbReference>
<dbReference type="EMBL" id="QEEX01000001">
    <property type="protein sequence ID" value="PWB96654.1"/>
    <property type="molecule type" value="Genomic_DNA"/>
</dbReference>
<proteinExistence type="predicted"/>
<dbReference type="SUPFAM" id="SSF56601">
    <property type="entry name" value="beta-lactamase/transpeptidase-like"/>
    <property type="match status" value="1"/>
</dbReference>
<keyword evidence="2" id="KW-0378">Hydrolase</keyword>
<feature type="domain" description="Peptidase S11 D-alanyl-D-alanine carboxypeptidase A N-terminal" evidence="1">
    <location>
        <begin position="76"/>
        <end position="270"/>
    </location>
</feature>
<name>A0A2U1SYF0_9MICO</name>
<dbReference type="InterPro" id="IPR012338">
    <property type="entry name" value="Beta-lactam/transpept-like"/>
</dbReference>
<sequence length="408" mass="41706">MPVTSHTYRRRRLAVFGSAAVVLIAGAYLPMTLLAPLSPTAAVVVETDAPVVPSAELAWPQSTAVGVAALGYPGMLASAGSTEALPMASLTKVVGALTILDAHPLDLGQSGPDITFTKQDVALYGSYQAAQATVKPVRSGLVLTQYETLQASLIPSAANYATSLAIWAFGSEKAFVEAAGEWLTKNGLAETTVTEPTGLDPRNTSTVADLVELGRLALSHPVVAEIVSTPAVTLPTAGLLENSNKILGSLGIDGIKTGTLPEAGACLLFSSDFVVGGATITIIGVALGGALHSVQNPQIMELVRTVQAGFTEITLATEGDEFARYGTEWGDTATAVAASTAKTVVWGGTPISFSVEADSVTTAGNASSVGTVTFTVGSQVVKVPLVLEGDLEDPGAAWRLGNPALVFS</sequence>
<dbReference type="AlphaFoldDB" id="A0A2U1SYF0"/>
<organism evidence="2 3">
    <name type="scientific">Homoserinimonas hongtaonis</name>
    <dbReference type="NCBI Taxonomy" id="2079791"/>
    <lineage>
        <taxon>Bacteria</taxon>
        <taxon>Bacillati</taxon>
        <taxon>Actinomycetota</taxon>
        <taxon>Actinomycetes</taxon>
        <taxon>Micrococcales</taxon>
        <taxon>Microbacteriaceae</taxon>
        <taxon>Homoserinimonas</taxon>
    </lineage>
</organism>
<evidence type="ECO:0000313" key="3">
    <source>
        <dbReference type="Proteomes" id="UP000244978"/>
    </source>
</evidence>
<reference evidence="3" key="1">
    <citation type="submission" date="2018-04" db="EMBL/GenBank/DDBJ databases">
        <authorList>
            <person name="Liu S."/>
            <person name="Wang Z."/>
            <person name="Li J."/>
        </authorList>
    </citation>
    <scope>NUCLEOTIDE SEQUENCE [LARGE SCALE GENOMIC DNA]</scope>
    <source>
        <strain evidence="3">S1194</strain>
    </source>
</reference>
<accession>A0A2U1SYF0</accession>
<dbReference type="Pfam" id="PF00768">
    <property type="entry name" value="Peptidase_S11"/>
    <property type="match status" value="1"/>
</dbReference>
<dbReference type="InterPro" id="IPR001967">
    <property type="entry name" value="Peptidase_S11_N"/>
</dbReference>
<dbReference type="GO" id="GO:0009002">
    <property type="term" value="F:serine-type D-Ala-D-Ala carboxypeptidase activity"/>
    <property type="evidence" value="ECO:0007669"/>
    <property type="project" value="InterPro"/>
</dbReference>
<keyword evidence="3" id="KW-1185">Reference proteome</keyword>
<dbReference type="Proteomes" id="UP000244978">
    <property type="component" value="Unassembled WGS sequence"/>
</dbReference>
<dbReference type="Gene3D" id="3.40.710.10">
    <property type="entry name" value="DD-peptidase/beta-lactamase superfamily"/>
    <property type="match status" value="1"/>
</dbReference>
<evidence type="ECO:0000313" key="2">
    <source>
        <dbReference type="EMBL" id="PWB96654.1"/>
    </source>
</evidence>